<accession>A0A918TLH5</accession>
<gene>
    <name evidence="3" type="ORF">GCM10007100_15520</name>
</gene>
<comment type="caution">
    <text evidence="3">The sequence shown here is derived from an EMBL/GenBank/DDBJ whole genome shotgun (WGS) entry which is preliminary data.</text>
</comment>
<protein>
    <recommendedName>
        <fullName evidence="2">Lipid/polyisoprenoid-binding YceI-like domain-containing protein</fullName>
    </recommendedName>
</protein>
<keyword evidence="4" id="KW-1185">Reference proteome</keyword>
<name>A0A918TLH5_9BACT</name>
<dbReference type="SMART" id="SM00867">
    <property type="entry name" value="YceI"/>
    <property type="match status" value="1"/>
</dbReference>
<dbReference type="PROSITE" id="PS51257">
    <property type="entry name" value="PROKAR_LIPOPROTEIN"/>
    <property type="match status" value="1"/>
</dbReference>
<dbReference type="Proteomes" id="UP000644507">
    <property type="component" value="Unassembled WGS sequence"/>
</dbReference>
<evidence type="ECO:0000313" key="3">
    <source>
        <dbReference type="EMBL" id="GHC50321.1"/>
    </source>
</evidence>
<dbReference type="EMBL" id="BMXI01000005">
    <property type="protein sequence ID" value="GHC50321.1"/>
    <property type="molecule type" value="Genomic_DNA"/>
</dbReference>
<sequence length="205" mass="22282">MKLTNTLLILPSLSLLVLTSCKNPADETVDAKVGEAAEVSAVEGGSVYEFTDNSSISFVGSKVTGSHEGGFKTFDGNFILKEGEPVAGEFTIDMNSTWSDADKLTEHLKAPDFFDVATFPESDFEVTSFEKKSDSSYEVSGNLTLHGVTKNITFPTTVDASDELIKVSAEFDINRNDFGINYAGKKDDLIRKEVIIKFDLEAKPA</sequence>
<reference evidence="3" key="1">
    <citation type="journal article" date="2014" name="Int. J. Syst. Evol. Microbiol.">
        <title>Complete genome sequence of Corynebacterium casei LMG S-19264T (=DSM 44701T), isolated from a smear-ripened cheese.</title>
        <authorList>
            <consortium name="US DOE Joint Genome Institute (JGI-PGF)"/>
            <person name="Walter F."/>
            <person name="Albersmeier A."/>
            <person name="Kalinowski J."/>
            <person name="Ruckert C."/>
        </authorList>
    </citation>
    <scope>NUCLEOTIDE SEQUENCE</scope>
    <source>
        <strain evidence="3">KCTC 12988</strain>
    </source>
</reference>
<dbReference type="InterPro" id="IPR036761">
    <property type="entry name" value="TTHA0802/YceI-like_sf"/>
</dbReference>
<reference evidence="3" key="2">
    <citation type="submission" date="2020-09" db="EMBL/GenBank/DDBJ databases">
        <authorList>
            <person name="Sun Q."/>
            <person name="Kim S."/>
        </authorList>
    </citation>
    <scope>NUCLEOTIDE SEQUENCE</scope>
    <source>
        <strain evidence="3">KCTC 12988</strain>
    </source>
</reference>
<dbReference type="Pfam" id="PF04264">
    <property type="entry name" value="YceI"/>
    <property type="match status" value="1"/>
</dbReference>
<feature type="chain" id="PRO_5037873258" description="Lipid/polyisoprenoid-binding YceI-like domain-containing protein" evidence="1">
    <location>
        <begin position="26"/>
        <end position="205"/>
    </location>
</feature>
<dbReference type="Gene3D" id="2.40.128.110">
    <property type="entry name" value="Lipid/polyisoprenoid-binding, YceI-like"/>
    <property type="match status" value="1"/>
</dbReference>
<evidence type="ECO:0000313" key="4">
    <source>
        <dbReference type="Proteomes" id="UP000644507"/>
    </source>
</evidence>
<proteinExistence type="predicted"/>
<evidence type="ECO:0000256" key="1">
    <source>
        <dbReference type="SAM" id="SignalP"/>
    </source>
</evidence>
<keyword evidence="1" id="KW-0732">Signal</keyword>
<dbReference type="InterPro" id="IPR007372">
    <property type="entry name" value="Lipid/polyisoprenoid-bd_YceI"/>
</dbReference>
<dbReference type="SUPFAM" id="SSF101874">
    <property type="entry name" value="YceI-like"/>
    <property type="match status" value="1"/>
</dbReference>
<dbReference type="PANTHER" id="PTHR34406">
    <property type="entry name" value="PROTEIN YCEI"/>
    <property type="match status" value="1"/>
</dbReference>
<evidence type="ECO:0000259" key="2">
    <source>
        <dbReference type="SMART" id="SM00867"/>
    </source>
</evidence>
<dbReference type="PANTHER" id="PTHR34406:SF1">
    <property type="entry name" value="PROTEIN YCEI"/>
    <property type="match status" value="1"/>
</dbReference>
<organism evidence="3 4">
    <name type="scientific">Roseibacillus persicicus</name>
    <dbReference type="NCBI Taxonomy" id="454148"/>
    <lineage>
        <taxon>Bacteria</taxon>
        <taxon>Pseudomonadati</taxon>
        <taxon>Verrucomicrobiota</taxon>
        <taxon>Verrucomicrobiia</taxon>
        <taxon>Verrucomicrobiales</taxon>
        <taxon>Verrucomicrobiaceae</taxon>
        <taxon>Roseibacillus</taxon>
    </lineage>
</organism>
<dbReference type="AlphaFoldDB" id="A0A918TLH5"/>
<dbReference type="RefSeq" id="WP_189569287.1">
    <property type="nucleotide sequence ID" value="NZ_BMXI01000005.1"/>
</dbReference>
<feature type="signal peptide" evidence="1">
    <location>
        <begin position="1"/>
        <end position="25"/>
    </location>
</feature>
<feature type="domain" description="Lipid/polyisoprenoid-binding YceI-like" evidence="2">
    <location>
        <begin position="47"/>
        <end position="203"/>
    </location>
</feature>